<dbReference type="OrthoDB" id="9810570at2"/>
<organism evidence="3 4">
    <name type="scientific">Jiangella alkaliphila</name>
    <dbReference type="NCBI Taxonomy" id="419479"/>
    <lineage>
        <taxon>Bacteria</taxon>
        <taxon>Bacillati</taxon>
        <taxon>Actinomycetota</taxon>
        <taxon>Actinomycetes</taxon>
        <taxon>Jiangellales</taxon>
        <taxon>Jiangellaceae</taxon>
        <taxon>Jiangella</taxon>
    </lineage>
</organism>
<keyword evidence="3" id="KW-0808">Transferase</keyword>
<dbReference type="Pfam" id="PF18096">
    <property type="entry name" value="Thump_like"/>
    <property type="match status" value="1"/>
</dbReference>
<dbReference type="CDD" id="cd02440">
    <property type="entry name" value="AdoMet_MTases"/>
    <property type="match status" value="1"/>
</dbReference>
<sequence>MQTATFDALRTAAGAALLAEATAAYGREDGFALGTRLRRTHDPDLVAAALTQARLRARATDKFAPADAARMFFTVDGYEQATRVAVARHRAARLATALGPGAAVADLCCGVGGDLVELARAGLTVTGVDVDPLTADMATANAEALGVRAEVVCADATTVDRTAYAAVVCDPARRGGRGRVFDPDAYRPPWSFVLELLAGTACVKVAPGLPHERIPGRVEAEWVSERGEVKEAALWSGGLAGDGARVGRRATLLPSGATLTDRDDPGPVVRPLGEFLYEPDGAVIRAGLVTAAAARVGGGLIDPSIAYVTADAAVSTPFARGYLVLDTLPYDVKALRRYVRDHGIGVLTVKKRGVGVEPEKLRAAVRPRGDRTATFVVTRVAGTATVIVADPL</sequence>
<dbReference type="GO" id="GO:0032259">
    <property type="term" value="P:methylation"/>
    <property type="evidence" value="ECO:0007669"/>
    <property type="project" value="UniProtKB-KW"/>
</dbReference>
<dbReference type="Proteomes" id="UP000182977">
    <property type="component" value="Chromosome I"/>
</dbReference>
<accession>A0A1H2M5W1</accession>
<dbReference type="RefSeq" id="WP_052762496.1">
    <property type="nucleotide sequence ID" value="NZ_KQ061229.1"/>
</dbReference>
<name>A0A1H2M5W1_9ACTN</name>
<dbReference type="STRING" id="419479.SAMN04488563_7107"/>
<keyword evidence="3" id="KW-0489">Methyltransferase</keyword>
<proteinExistence type="predicted"/>
<feature type="domain" description="THUMP-like" evidence="2">
    <location>
        <begin position="319"/>
        <end position="391"/>
    </location>
</feature>
<dbReference type="EMBL" id="LT629791">
    <property type="protein sequence ID" value="SDU88559.1"/>
    <property type="molecule type" value="Genomic_DNA"/>
</dbReference>
<dbReference type="PANTHER" id="PTHR14741">
    <property type="entry name" value="S-ADENOSYLMETHIONINE-DEPENDENT METHYLTRANSFERASE RELATED"/>
    <property type="match status" value="1"/>
</dbReference>
<dbReference type="InterPro" id="IPR041698">
    <property type="entry name" value="Methyltransf_25"/>
</dbReference>
<feature type="domain" description="Methyltransferase" evidence="1">
    <location>
        <begin position="104"/>
        <end position="169"/>
    </location>
</feature>
<evidence type="ECO:0000313" key="4">
    <source>
        <dbReference type="Proteomes" id="UP000182977"/>
    </source>
</evidence>
<protein>
    <submittedName>
        <fullName evidence="3">Methyltransferase domain-containing protein</fullName>
    </submittedName>
</protein>
<dbReference type="Pfam" id="PF13649">
    <property type="entry name" value="Methyltransf_25"/>
    <property type="match status" value="1"/>
</dbReference>
<evidence type="ECO:0000259" key="1">
    <source>
        <dbReference type="Pfam" id="PF13649"/>
    </source>
</evidence>
<dbReference type="SUPFAM" id="SSF53335">
    <property type="entry name" value="S-adenosyl-L-methionine-dependent methyltransferases"/>
    <property type="match status" value="1"/>
</dbReference>
<keyword evidence="4" id="KW-1185">Reference proteome</keyword>
<gene>
    <name evidence="3" type="ORF">SAMN04488563_7107</name>
</gene>
<reference evidence="4" key="1">
    <citation type="submission" date="2016-10" db="EMBL/GenBank/DDBJ databases">
        <authorList>
            <person name="Varghese N."/>
            <person name="Submissions S."/>
        </authorList>
    </citation>
    <scope>NUCLEOTIDE SEQUENCE [LARGE SCALE GENOMIC DNA]</scope>
    <source>
        <strain evidence="4">DSM 45079</strain>
    </source>
</reference>
<evidence type="ECO:0000259" key="2">
    <source>
        <dbReference type="Pfam" id="PF18096"/>
    </source>
</evidence>
<dbReference type="PANTHER" id="PTHR14741:SF32">
    <property type="entry name" value="TRIMETHYLGUANOSINE SYNTHASE"/>
    <property type="match status" value="1"/>
</dbReference>
<dbReference type="AlphaFoldDB" id="A0A1H2M5W1"/>
<dbReference type="InterPro" id="IPR029063">
    <property type="entry name" value="SAM-dependent_MTases_sf"/>
</dbReference>
<dbReference type="InterPro" id="IPR041497">
    <property type="entry name" value="Thump-like"/>
</dbReference>
<evidence type="ECO:0000313" key="3">
    <source>
        <dbReference type="EMBL" id="SDU88559.1"/>
    </source>
</evidence>
<dbReference type="GO" id="GO:0008168">
    <property type="term" value="F:methyltransferase activity"/>
    <property type="evidence" value="ECO:0007669"/>
    <property type="project" value="UniProtKB-KW"/>
</dbReference>
<dbReference type="Gene3D" id="3.40.50.150">
    <property type="entry name" value="Vaccinia Virus protein VP39"/>
    <property type="match status" value="1"/>
</dbReference>